<name>A0A6A3KXQ2_9STRA</name>
<evidence type="ECO:0000313" key="3">
    <source>
        <dbReference type="EMBL" id="KAE9012151.1"/>
    </source>
</evidence>
<dbReference type="Proteomes" id="UP000486351">
    <property type="component" value="Unassembled WGS sequence"/>
</dbReference>
<dbReference type="EMBL" id="QXFW01000440">
    <property type="protein sequence ID" value="KAE9012151.1"/>
    <property type="molecule type" value="Genomic_DNA"/>
</dbReference>
<evidence type="ECO:0000313" key="2">
    <source>
        <dbReference type="EMBL" id="KAE8939190.1"/>
    </source>
</evidence>
<evidence type="ECO:0000313" key="13">
    <source>
        <dbReference type="Proteomes" id="UP000488956"/>
    </source>
</evidence>
<evidence type="ECO:0000313" key="7">
    <source>
        <dbReference type="EMBL" id="KAE9343841.1"/>
    </source>
</evidence>
<evidence type="ECO:0000313" key="10">
    <source>
        <dbReference type="Proteomes" id="UP000460718"/>
    </source>
</evidence>
<dbReference type="EMBL" id="QXGC01000449">
    <property type="protein sequence ID" value="KAE9234898.1"/>
    <property type="molecule type" value="Genomic_DNA"/>
</dbReference>
<evidence type="ECO:0000313" key="12">
    <source>
        <dbReference type="Proteomes" id="UP000486351"/>
    </source>
</evidence>
<evidence type="ECO:0000256" key="1">
    <source>
        <dbReference type="SAM" id="SignalP"/>
    </source>
</evidence>
<gene>
    <name evidence="6" type="ORF">PF002_g11263</name>
    <name evidence="5" type="ORF">PF004_g9256</name>
    <name evidence="7" type="ORF">PF008_g9504</name>
    <name evidence="2" type="ORF">PF009_g10963</name>
    <name evidence="4" type="ORF">PF010_g9696</name>
    <name evidence="3" type="ORF">PF011_g9048</name>
</gene>
<dbReference type="EMBL" id="QXGF01000507">
    <property type="protein sequence ID" value="KAE8939190.1"/>
    <property type="molecule type" value="Genomic_DNA"/>
</dbReference>
<dbReference type="AlphaFoldDB" id="A0A6A3KXQ2"/>
<evidence type="ECO:0000313" key="6">
    <source>
        <dbReference type="EMBL" id="KAE9236302.1"/>
    </source>
</evidence>
<dbReference type="Proteomes" id="UP000440367">
    <property type="component" value="Unassembled WGS sequence"/>
</dbReference>
<dbReference type="Proteomes" id="UP000429523">
    <property type="component" value="Unassembled WGS sequence"/>
</dbReference>
<sequence>MKSFFLVFASVLFTAAMAFHMPWHKEHPKHPSKHSGGKRALTSEENAKFELGEDDIGDDLGGLGGIGGLGGVGGIGGLGGIGGIGGIGGLGGVGVRALRGNDLAEDANNLGDDEVVVAGGRVVRGGVVVTGPRRELIVVAALAAKVTIYEITKLVEHISMWTTEQFTGAAFTDVAYKNLAMKIGKKSSR</sequence>
<accession>A0A6A3KXQ2</accession>
<feature type="chain" id="PRO_5036164834" description="RxLR effector protein" evidence="1">
    <location>
        <begin position="19"/>
        <end position="189"/>
    </location>
</feature>
<evidence type="ECO:0000313" key="11">
    <source>
        <dbReference type="Proteomes" id="UP000476176"/>
    </source>
</evidence>
<dbReference type="EMBL" id="QXFX01000470">
    <property type="protein sequence ID" value="KAE9114459.1"/>
    <property type="molecule type" value="Genomic_DNA"/>
</dbReference>
<reference evidence="10 11" key="1">
    <citation type="submission" date="2018-09" db="EMBL/GenBank/DDBJ databases">
        <title>Genomic investigation of the strawberry pathogen Phytophthora fragariae indicates pathogenicity is determined by transcriptional variation in three key races.</title>
        <authorList>
            <person name="Adams T.M."/>
            <person name="Armitage A.D."/>
            <person name="Sobczyk M.K."/>
            <person name="Bates H.J."/>
            <person name="Dunwell J.M."/>
            <person name="Nellist C.F."/>
            <person name="Harrison R.J."/>
        </authorList>
    </citation>
    <scope>NUCLEOTIDE SEQUENCE [LARGE SCALE GENOMIC DNA]</scope>
    <source>
        <strain evidence="6 9">BC-1</strain>
        <strain evidence="5 11">BC-23</strain>
        <strain evidence="7 12">NOV-77</strain>
        <strain evidence="2 8">NOV-9</strain>
        <strain evidence="4 13">ONT-3</strain>
        <strain evidence="3 10">SCRP245</strain>
    </source>
</reference>
<dbReference type="EMBL" id="QXGD01000511">
    <property type="protein sequence ID" value="KAE9236302.1"/>
    <property type="molecule type" value="Genomic_DNA"/>
</dbReference>
<protein>
    <recommendedName>
        <fullName evidence="14">RxLR effector protein</fullName>
    </recommendedName>
</protein>
<evidence type="ECO:0000313" key="5">
    <source>
        <dbReference type="EMBL" id="KAE9234898.1"/>
    </source>
</evidence>
<comment type="caution">
    <text evidence="3">The sequence shown here is derived from an EMBL/GenBank/DDBJ whole genome shotgun (WGS) entry which is preliminary data.</text>
</comment>
<keyword evidence="1" id="KW-0732">Signal</keyword>
<feature type="signal peptide" evidence="1">
    <location>
        <begin position="1"/>
        <end position="18"/>
    </location>
</feature>
<dbReference type="Proteomes" id="UP000488956">
    <property type="component" value="Unassembled WGS sequence"/>
</dbReference>
<dbReference type="Proteomes" id="UP000476176">
    <property type="component" value="Unassembled WGS sequence"/>
</dbReference>
<proteinExistence type="predicted"/>
<evidence type="ECO:0008006" key="14">
    <source>
        <dbReference type="Google" id="ProtNLM"/>
    </source>
</evidence>
<organism evidence="3 10">
    <name type="scientific">Phytophthora fragariae</name>
    <dbReference type="NCBI Taxonomy" id="53985"/>
    <lineage>
        <taxon>Eukaryota</taxon>
        <taxon>Sar</taxon>
        <taxon>Stramenopiles</taxon>
        <taxon>Oomycota</taxon>
        <taxon>Peronosporomycetes</taxon>
        <taxon>Peronosporales</taxon>
        <taxon>Peronosporaceae</taxon>
        <taxon>Phytophthora</taxon>
    </lineage>
</organism>
<evidence type="ECO:0000313" key="8">
    <source>
        <dbReference type="Proteomes" id="UP000429523"/>
    </source>
</evidence>
<evidence type="ECO:0000313" key="4">
    <source>
        <dbReference type="EMBL" id="KAE9114459.1"/>
    </source>
</evidence>
<evidence type="ECO:0000313" key="9">
    <source>
        <dbReference type="Proteomes" id="UP000440367"/>
    </source>
</evidence>
<dbReference type="EMBL" id="QXFY01000457">
    <property type="protein sequence ID" value="KAE9343841.1"/>
    <property type="molecule type" value="Genomic_DNA"/>
</dbReference>
<dbReference type="Proteomes" id="UP000460718">
    <property type="component" value="Unassembled WGS sequence"/>
</dbReference>